<dbReference type="PRINTS" id="PR00975">
    <property type="entry name" value="RIBOSOMALS19"/>
</dbReference>
<evidence type="ECO:0000256" key="8">
    <source>
        <dbReference type="ARBA" id="ARBA00035253"/>
    </source>
</evidence>
<evidence type="ECO:0000256" key="3">
    <source>
        <dbReference type="ARBA" id="ARBA00022640"/>
    </source>
</evidence>
<organism evidence="12">
    <name type="scientific">Drypetes longifolia</name>
    <dbReference type="NCBI Taxonomy" id="1504425"/>
    <lineage>
        <taxon>Eukaryota</taxon>
        <taxon>Viridiplantae</taxon>
        <taxon>Streptophyta</taxon>
        <taxon>Embryophyta</taxon>
        <taxon>Tracheophyta</taxon>
        <taxon>Spermatophyta</taxon>
        <taxon>Magnoliopsida</taxon>
        <taxon>eudicotyledons</taxon>
        <taxon>Gunneridae</taxon>
        <taxon>Pentapetalae</taxon>
        <taxon>rosids</taxon>
        <taxon>fabids</taxon>
        <taxon>Malpighiales</taxon>
        <taxon>Putranjivaceae</taxon>
        <taxon>Drypetes</taxon>
    </lineage>
</organism>
<dbReference type="GO" id="GO:0006412">
    <property type="term" value="P:translation"/>
    <property type="evidence" value="ECO:0007669"/>
    <property type="project" value="InterPro"/>
</dbReference>
<dbReference type="PANTHER" id="PTHR11880:SF8">
    <property type="entry name" value="SMALL RIBOSOMAL SUBUNIT PROTEIN US19M"/>
    <property type="match status" value="1"/>
</dbReference>
<comment type="subcellular location">
    <subcellularLocation>
        <location evidence="1">Plastid</location>
    </subcellularLocation>
</comment>
<protein>
    <recommendedName>
        <fullName evidence="8">Small ribosomal subunit protein uS19c</fullName>
    </recommendedName>
    <alternativeName>
        <fullName evidence="9">30S ribosomal protein S19, chloroplastic</fullName>
    </alternativeName>
</protein>
<dbReference type="PANTHER" id="PTHR11880">
    <property type="entry name" value="RIBOSOMAL PROTEIN S19P FAMILY MEMBER"/>
    <property type="match status" value="1"/>
</dbReference>
<proteinExistence type="inferred from homology"/>
<name>A0A7G8QDD1_9ROSI</name>
<dbReference type="GO" id="GO:0019843">
    <property type="term" value="F:rRNA binding"/>
    <property type="evidence" value="ECO:0007669"/>
    <property type="project" value="UniProtKB-KW"/>
</dbReference>
<dbReference type="InterPro" id="IPR002222">
    <property type="entry name" value="Ribosomal_uS19"/>
</dbReference>
<dbReference type="PROSITE" id="PS00323">
    <property type="entry name" value="RIBOSOMAL_S19"/>
    <property type="match status" value="1"/>
</dbReference>
<dbReference type="RefSeq" id="YP_009975447.1">
    <property type="nucleotide sequence ID" value="NC_052004.1"/>
</dbReference>
<dbReference type="GO" id="GO:0005763">
    <property type="term" value="C:mitochondrial small ribosomal subunit"/>
    <property type="evidence" value="ECO:0007669"/>
    <property type="project" value="TreeGrafter"/>
</dbReference>
<evidence type="ECO:0000256" key="7">
    <source>
        <dbReference type="ARBA" id="ARBA00023274"/>
    </source>
</evidence>
<dbReference type="InterPro" id="IPR023575">
    <property type="entry name" value="Ribosomal_uS19_SF"/>
</dbReference>
<evidence type="ECO:0000256" key="2">
    <source>
        <dbReference type="ARBA" id="ARBA00007345"/>
    </source>
</evidence>
<evidence type="ECO:0000256" key="4">
    <source>
        <dbReference type="ARBA" id="ARBA00022730"/>
    </source>
</evidence>
<evidence type="ECO:0000256" key="5">
    <source>
        <dbReference type="ARBA" id="ARBA00022884"/>
    </source>
</evidence>
<keyword evidence="6 10" id="KW-0689">Ribosomal protein</keyword>
<accession>A0A7G8QDD1</accession>
<evidence type="ECO:0000256" key="10">
    <source>
        <dbReference type="RuleBase" id="RU003485"/>
    </source>
</evidence>
<evidence type="ECO:0000256" key="6">
    <source>
        <dbReference type="ARBA" id="ARBA00022980"/>
    </source>
</evidence>
<dbReference type="FunFam" id="3.30.860.10:FF:000001">
    <property type="entry name" value="30S ribosomal protein S19"/>
    <property type="match status" value="1"/>
</dbReference>
<evidence type="ECO:0000313" key="12">
    <source>
        <dbReference type="EMBL" id="QNK04789.1"/>
    </source>
</evidence>
<dbReference type="Pfam" id="PF00203">
    <property type="entry name" value="Ribosomal_S19"/>
    <property type="match status" value="1"/>
</dbReference>
<dbReference type="InterPro" id="IPR005732">
    <property type="entry name" value="Ribosomal_uS19_bac-type"/>
</dbReference>
<dbReference type="HAMAP" id="MF_00531">
    <property type="entry name" value="Ribosomal_uS19"/>
    <property type="match status" value="1"/>
</dbReference>
<evidence type="ECO:0000256" key="9">
    <source>
        <dbReference type="ARBA" id="ARBA00035495"/>
    </source>
</evidence>
<gene>
    <name evidence="12" type="primary">rps19</name>
</gene>
<keyword evidence="7 10" id="KW-0687">Ribonucleoprotein</keyword>
<dbReference type="Gene3D" id="3.30.860.10">
    <property type="entry name" value="30s Ribosomal Protein S19, Chain A"/>
    <property type="match status" value="1"/>
</dbReference>
<geneLocation type="plastid" evidence="12"/>
<feature type="region of interest" description="Disordered" evidence="11">
    <location>
        <begin position="84"/>
        <end position="160"/>
    </location>
</feature>
<evidence type="ECO:0000256" key="11">
    <source>
        <dbReference type="SAM" id="MobiDB-lite"/>
    </source>
</evidence>
<dbReference type="SUPFAM" id="SSF54570">
    <property type="entry name" value="Ribosomal protein S19"/>
    <property type="match status" value="1"/>
</dbReference>
<evidence type="ECO:0000256" key="1">
    <source>
        <dbReference type="ARBA" id="ARBA00004474"/>
    </source>
</evidence>
<sequence length="160" mass="19741">MTRVQKQNPFVAIHLVRKLEKLNTKTKTEKEKEIILTWSRASTIIPIMVGHTLAIHNGKEHIPIYITMRMLGYKLGEFAPTRNYREYEKTDDKSSRKKDDKYRRKTDDKYRRKTDDKYRRKTDDKYRRKTDDKYRRKTDDKYRRKTDDKYRRKTDDKSRR</sequence>
<keyword evidence="4" id="KW-0699">rRNA-binding</keyword>
<reference evidence="12" key="1">
    <citation type="submission" date="2019-09" db="EMBL/GenBank/DDBJ databases">
        <authorList>
            <person name="Jin D.-M."/>
            <person name="Gan L."/>
            <person name="Yang J.-B."/>
            <person name="Jin J.-J."/>
            <person name="Yi T.-S."/>
        </authorList>
    </citation>
    <scope>NUCLEOTIDE SEQUENCE</scope>
</reference>
<dbReference type="GO" id="GO:0003735">
    <property type="term" value="F:structural constituent of ribosome"/>
    <property type="evidence" value="ECO:0007669"/>
    <property type="project" value="InterPro"/>
</dbReference>
<dbReference type="InterPro" id="IPR020934">
    <property type="entry name" value="Ribosomal_uS19_CS"/>
</dbReference>
<comment type="similarity">
    <text evidence="2 10">Belongs to the universal ribosomal protein uS19 family.</text>
</comment>
<dbReference type="GeneID" id="60462125"/>
<reference evidence="12" key="2">
    <citation type="journal article" date="2020" name="Front. Plant Sci.">
        <title>The Loss of the Inverted Repeat in the Putranjivoid Clade of Malpighiales.</title>
        <authorList>
            <person name="Jin D.M."/>
            <person name="Wicke S."/>
            <person name="Gan L."/>
            <person name="Yang J.B."/>
            <person name="Jin J.J."/>
            <person name="Yi T.S."/>
        </authorList>
    </citation>
    <scope>NUCLEOTIDE SEQUENCE</scope>
</reference>
<keyword evidence="5" id="KW-0694">RNA-binding</keyword>
<dbReference type="GO" id="GO:0009536">
    <property type="term" value="C:plastid"/>
    <property type="evidence" value="ECO:0007669"/>
    <property type="project" value="UniProtKB-SubCell"/>
</dbReference>
<dbReference type="GO" id="GO:0000028">
    <property type="term" value="P:ribosomal small subunit assembly"/>
    <property type="evidence" value="ECO:0007669"/>
    <property type="project" value="TreeGrafter"/>
</dbReference>
<dbReference type="AlphaFoldDB" id="A0A7G8QDD1"/>
<dbReference type="NCBIfam" id="TIGR01050">
    <property type="entry name" value="rpsS_bact"/>
    <property type="match status" value="1"/>
</dbReference>
<dbReference type="EMBL" id="MN504793">
    <property type="protein sequence ID" value="QNK04789.1"/>
    <property type="molecule type" value="Genomic_DNA"/>
</dbReference>
<keyword evidence="3 12" id="KW-0934">Plastid</keyword>